<name>A0AAE0H3F7_9CHLO</name>
<protein>
    <submittedName>
        <fullName evidence="1">Uncharacterized protein</fullName>
    </submittedName>
</protein>
<reference evidence="1 2" key="1">
    <citation type="journal article" date="2015" name="Genome Biol. Evol.">
        <title>Comparative Genomics of a Bacterivorous Green Alga Reveals Evolutionary Causalities and Consequences of Phago-Mixotrophic Mode of Nutrition.</title>
        <authorList>
            <person name="Burns J.A."/>
            <person name="Paasch A."/>
            <person name="Narechania A."/>
            <person name="Kim E."/>
        </authorList>
    </citation>
    <scope>NUCLEOTIDE SEQUENCE [LARGE SCALE GENOMIC DNA]</scope>
    <source>
        <strain evidence="1 2">PLY_AMNH</strain>
    </source>
</reference>
<dbReference type="AlphaFoldDB" id="A0AAE0H3F7"/>
<evidence type="ECO:0000313" key="2">
    <source>
        <dbReference type="Proteomes" id="UP001190700"/>
    </source>
</evidence>
<evidence type="ECO:0000313" key="1">
    <source>
        <dbReference type="EMBL" id="KAK3289284.1"/>
    </source>
</evidence>
<organism evidence="1 2">
    <name type="scientific">Cymbomonas tetramitiformis</name>
    <dbReference type="NCBI Taxonomy" id="36881"/>
    <lineage>
        <taxon>Eukaryota</taxon>
        <taxon>Viridiplantae</taxon>
        <taxon>Chlorophyta</taxon>
        <taxon>Pyramimonadophyceae</taxon>
        <taxon>Pyramimonadales</taxon>
        <taxon>Pyramimonadaceae</taxon>
        <taxon>Cymbomonas</taxon>
    </lineage>
</organism>
<dbReference type="EMBL" id="LGRX02000173">
    <property type="protein sequence ID" value="KAK3289284.1"/>
    <property type="molecule type" value="Genomic_DNA"/>
</dbReference>
<dbReference type="Proteomes" id="UP001190700">
    <property type="component" value="Unassembled WGS sequence"/>
</dbReference>
<accession>A0AAE0H3F7</accession>
<gene>
    <name evidence="1" type="ORF">CYMTET_3283</name>
</gene>
<sequence length="111" mass="12822">MCEERGRARVLAAVADEQVVPEGLKIPEEAPRYRYYLMCNRMGMFTYRHDAVQVVLVEMLRKVFVPVSVKKDHVCHRNYSPRWRPGITVLNYGGSRWIEAAEDEPGQIGID</sequence>
<proteinExistence type="predicted"/>
<comment type="caution">
    <text evidence="1">The sequence shown here is derived from an EMBL/GenBank/DDBJ whole genome shotgun (WGS) entry which is preliminary data.</text>
</comment>
<keyword evidence="2" id="KW-1185">Reference proteome</keyword>